<feature type="repeat" description="RCC1" evidence="5">
    <location>
        <begin position="759"/>
        <end position="837"/>
    </location>
</feature>
<dbReference type="InterPro" id="IPR018247">
    <property type="entry name" value="EF_Hand_1_Ca_BS"/>
</dbReference>
<gene>
    <name evidence="7" type="ORF">ACHHYP_00197</name>
</gene>
<dbReference type="SUPFAM" id="SSF50985">
    <property type="entry name" value="RCC1/BLIP-II"/>
    <property type="match status" value="2"/>
</dbReference>
<feature type="repeat" description="RCC1" evidence="5">
    <location>
        <begin position="707"/>
        <end position="758"/>
    </location>
</feature>
<dbReference type="SMART" id="SM00607">
    <property type="entry name" value="FTP"/>
    <property type="match status" value="1"/>
</dbReference>
<evidence type="ECO:0000313" key="7">
    <source>
        <dbReference type="EMBL" id="OQR95219.1"/>
    </source>
</evidence>
<dbReference type="PROSITE" id="PS50012">
    <property type="entry name" value="RCC1_3"/>
    <property type="match status" value="4"/>
</dbReference>
<dbReference type="InterPro" id="IPR002048">
    <property type="entry name" value="EF_hand_dom"/>
</dbReference>
<protein>
    <submittedName>
        <fullName evidence="7">Regulator of chromosome condensation (RCC1)</fullName>
    </submittedName>
</protein>
<dbReference type="Gene3D" id="1.10.238.10">
    <property type="entry name" value="EF-hand"/>
    <property type="match status" value="2"/>
</dbReference>
<feature type="domain" description="EF-hand" evidence="6">
    <location>
        <begin position="88"/>
        <end position="123"/>
    </location>
</feature>
<dbReference type="PROSITE" id="PS50222">
    <property type="entry name" value="EF_HAND_2"/>
    <property type="match status" value="3"/>
</dbReference>
<proteinExistence type="predicted"/>
<dbReference type="InterPro" id="IPR051210">
    <property type="entry name" value="Ub_ligase/GEF_domain"/>
</dbReference>
<dbReference type="InterPro" id="IPR008979">
    <property type="entry name" value="Galactose-bd-like_sf"/>
</dbReference>
<feature type="domain" description="EF-hand" evidence="6">
    <location>
        <begin position="134"/>
        <end position="169"/>
    </location>
</feature>
<dbReference type="PROSITE" id="PS00626">
    <property type="entry name" value="RCC1_2"/>
    <property type="match status" value="2"/>
</dbReference>
<keyword evidence="1" id="KW-0479">Metal-binding</keyword>
<dbReference type="SMART" id="SM00054">
    <property type="entry name" value="EFh"/>
    <property type="match status" value="3"/>
</dbReference>
<evidence type="ECO:0000256" key="3">
    <source>
        <dbReference type="ARBA" id="ARBA00022837"/>
    </source>
</evidence>
<dbReference type="Pfam" id="PF13202">
    <property type="entry name" value="EF-hand_5"/>
    <property type="match status" value="1"/>
</dbReference>
<dbReference type="STRING" id="1202772.A0A1V9ZB48"/>
<name>A0A1V9ZB48_ACHHY</name>
<dbReference type="PROSITE" id="PS00018">
    <property type="entry name" value="EF_HAND_1"/>
    <property type="match status" value="1"/>
</dbReference>
<dbReference type="OrthoDB" id="186625at2759"/>
<dbReference type="Pfam" id="PF13540">
    <property type="entry name" value="RCC1_2"/>
    <property type="match status" value="1"/>
</dbReference>
<evidence type="ECO:0000259" key="6">
    <source>
        <dbReference type="PROSITE" id="PS50222"/>
    </source>
</evidence>
<feature type="domain" description="EF-hand" evidence="6">
    <location>
        <begin position="52"/>
        <end position="87"/>
    </location>
</feature>
<comment type="caution">
    <text evidence="7">The sequence shown here is derived from an EMBL/GenBank/DDBJ whole genome shotgun (WGS) entry which is preliminary data.</text>
</comment>
<dbReference type="Pfam" id="PF25390">
    <property type="entry name" value="WD40_RLD"/>
    <property type="match status" value="1"/>
</dbReference>
<reference evidence="7 8" key="1">
    <citation type="journal article" date="2014" name="Genome Biol. Evol.">
        <title>The secreted proteins of Achlya hypogyna and Thraustotheca clavata identify the ancestral oomycete secretome and reveal gene acquisitions by horizontal gene transfer.</title>
        <authorList>
            <person name="Misner I."/>
            <person name="Blouin N."/>
            <person name="Leonard G."/>
            <person name="Richards T.A."/>
            <person name="Lane C.E."/>
        </authorList>
    </citation>
    <scope>NUCLEOTIDE SEQUENCE [LARGE SCALE GENOMIC DNA]</scope>
    <source>
        <strain evidence="7 8">ATCC 48635</strain>
    </source>
</reference>
<evidence type="ECO:0000256" key="4">
    <source>
        <dbReference type="ARBA" id="ARBA00023157"/>
    </source>
</evidence>
<dbReference type="InterPro" id="IPR009091">
    <property type="entry name" value="RCC1/BLIP-II"/>
</dbReference>
<dbReference type="PANTHER" id="PTHR22870:SF466">
    <property type="entry name" value="ANKYRIN REPEAT-CONTAINING PROTEIN"/>
    <property type="match status" value="1"/>
</dbReference>
<feature type="repeat" description="RCC1" evidence="5">
    <location>
        <begin position="959"/>
        <end position="1010"/>
    </location>
</feature>
<keyword evidence="3" id="KW-0106">Calcium</keyword>
<dbReference type="PANTHER" id="PTHR22870">
    <property type="entry name" value="REGULATOR OF CHROMOSOME CONDENSATION"/>
    <property type="match status" value="1"/>
</dbReference>
<evidence type="ECO:0000256" key="1">
    <source>
        <dbReference type="ARBA" id="ARBA00022723"/>
    </source>
</evidence>
<dbReference type="EMBL" id="JNBR01000332">
    <property type="protein sequence ID" value="OQR95219.1"/>
    <property type="molecule type" value="Genomic_DNA"/>
</dbReference>
<dbReference type="InterPro" id="IPR011992">
    <property type="entry name" value="EF-hand-dom_pair"/>
</dbReference>
<dbReference type="InterPro" id="IPR006585">
    <property type="entry name" value="FTP1"/>
</dbReference>
<evidence type="ECO:0000313" key="8">
    <source>
        <dbReference type="Proteomes" id="UP000243579"/>
    </source>
</evidence>
<keyword evidence="8" id="KW-1185">Reference proteome</keyword>
<dbReference type="Gene3D" id="2.130.10.30">
    <property type="entry name" value="Regulator of chromosome condensation 1/beta-lactamase-inhibitor protein II"/>
    <property type="match status" value="2"/>
</dbReference>
<dbReference type="InterPro" id="IPR058923">
    <property type="entry name" value="RCC1-like_dom"/>
</dbReference>
<evidence type="ECO:0000256" key="5">
    <source>
        <dbReference type="PROSITE-ProRule" id="PRU00235"/>
    </source>
</evidence>
<dbReference type="SUPFAM" id="SSF47473">
    <property type="entry name" value="EF-hand"/>
    <property type="match status" value="1"/>
</dbReference>
<evidence type="ECO:0000256" key="2">
    <source>
        <dbReference type="ARBA" id="ARBA00022737"/>
    </source>
</evidence>
<feature type="repeat" description="RCC1" evidence="5">
    <location>
        <begin position="838"/>
        <end position="903"/>
    </location>
</feature>
<dbReference type="Pfam" id="PF13499">
    <property type="entry name" value="EF-hand_7"/>
    <property type="match status" value="1"/>
</dbReference>
<dbReference type="Gene3D" id="2.60.120.260">
    <property type="entry name" value="Galactose-binding domain-like"/>
    <property type="match status" value="1"/>
</dbReference>
<sequence>MAPEVVAKKSLFRNKAAPPPSNVIVVDGIPLSRDLVEDPSLSDAPVQVENTFLDAEQASMFRKYDTDRSGGIDEDEFKVLLADLQIEIPPPKVHVYFKKCDVGQKGYITFEEFRLALFTCDPTNPARTGGFCPSKVLNPKDLFAIFDADDSGEIGRDEFTEILKFLKIKMAFDRQEAVFSQFEDPTTESLTYPAFRSLWLTLVDVRKELSNRNIDYNKLLPRSKLAQKLAAVLDKEDAQEQYTMLEAEWNFEWERTKARRETLLANAKRYADYILATTLDVAGQVYAFGKGSFGRFDGPPADKDFVDCPYFSRLFDLWTDRVRGADRWAPLVETEPEHKSNGWDSPKKLPPPMKRTRVAKDTTETQQLAFQNRTVATNTAWLWARRVKQVSCGASVAYALTDAGELYCWGGTTRSWDYIYSPDHTIHTAGWNGQHAEVNAIEIGMDNPSGSRPFTARTEQLKLTAPHQMAAEAEAHADNYVRKMFNESVPPEPPVESTAAEFQRLKVLLEYLDLHSPVGEDLDLPQAREIIEFDLRADLVTNALRLRALQSSQNGKFANCTKLSKILVLELECMGEPFHQQMKRLDKQLVLALHNNRDATVASLLKKGAHMWQHMRQLVAALDDIEASEMEAKQRLWDEKRVEVTRLRRKQARSGLEGAQVVAEDTKTIQASGITTRGPRQKQFEGHQALHEVSVGAKHALAVHQSGQLYGWGFGSYGRLASGTHEDKVIPQPLQHLRGMRFRSVACGYSHSLALRQDGQVFAWGSGATGKLGLAAPQGASAIRPHTTPAGHSRQTQPLRRADLEDCFTILPLPLHFPAKIRKIACGPSHSAAITTAGNLFVWGSGDGGRLGLGDGRFQDTDNELKGGNLGIVQVPTQVLALQSHHLVDVSCGTSHTGVLSAVSSDGVISHGGRAFVCGSAHALGVFCPEFTTPAALLDVQITAISCGNAHTAAVSIDGEVYTWGNNVGGCTGHDLRERFVPVPTRLPCLYQKPQNMARNRAHQVAALQSTVNAGYGAALALDGITEGATESTCSQTFREICPFWQVDLGVSCRIDTIRIWRRTGPEGDKLFPCVVCIGERPFVAESGKHTLAEAKAHSVFTKYKLEQATNPLVWVVPDNTVGQYVRVQIEGTAVLSLAQVEVFGIEEHKYQGPKAASVAAGDDILVVICRPPHLPSAIDKAYLRALCADPSFKSILSEFPTFAPCDRQDLRVNQCVLCTVQSTCPICALCKELETQDHDLPRDYRNQLSLDALGDYLLSLRPPKPMPPQFEAEEDRLARIYIDDDKPESALQRTEARVLAAVSKVMATGPKSPSFLKKAIESMSPSRLRTPFSGKRKVVDIHVRPQTTPSLPQLGL</sequence>
<accession>A0A1V9ZB48</accession>
<dbReference type="GO" id="GO:0005509">
    <property type="term" value="F:calcium ion binding"/>
    <property type="evidence" value="ECO:0007669"/>
    <property type="project" value="InterPro"/>
</dbReference>
<keyword evidence="2" id="KW-0677">Repeat</keyword>
<keyword evidence="4" id="KW-1015">Disulfide bond</keyword>
<dbReference type="Proteomes" id="UP000243579">
    <property type="component" value="Unassembled WGS sequence"/>
</dbReference>
<dbReference type="SUPFAM" id="SSF49785">
    <property type="entry name" value="Galactose-binding domain-like"/>
    <property type="match status" value="1"/>
</dbReference>
<dbReference type="InterPro" id="IPR000408">
    <property type="entry name" value="Reg_chr_condens"/>
</dbReference>
<organism evidence="7 8">
    <name type="scientific">Achlya hypogyna</name>
    <name type="common">Oomycete</name>
    <name type="synonym">Protoachlya hypogyna</name>
    <dbReference type="NCBI Taxonomy" id="1202772"/>
    <lineage>
        <taxon>Eukaryota</taxon>
        <taxon>Sar</taxon>
        <taxon>Stramenopiles</taxon>
        <taxon>Oomycota</taxon>
        <taxon>Saprolegniomycetes</taxon>
        <taxon>Saprolegniales</taxon>
        <taxon>Achlyaceae</taxon>
        <taxon>Achlya</taxon>
    </lineage>
</organism>